<evidence type="ECO:0000256" key="3">
    <source>
        <dbReference type="SAM" id="MobiDB-lite"/>
    </source>
</evidence>
<dbReference type="PANTHER" id="PTHR10039">
    <property type="entry name" value="AMELOGENIN"/>
    <property type="match status" value="1"/>
</dbReference>
<dbReference type="AlphaFoldDB" id="A0A135LF54"/>
<dbReference type="PROSITE" id="PS50837">
    <property type="entry name" value="NACHT"/>
    <property type="match status" value="1"/>
</dbReference>
<feature type="compositionally biased region" description="Polar residues" evidence="3">
    <location>
        <begin position="29"/>
        <end position="59"/>
    </location>
</feature>
<evidence type="ECO:0000256" key="1">
    <source>
        <dbReference type="ARBA" id="ARBA00022737"/>
    </source>
</evidence>
<dbReference type="InterPro" id="IPR036770">
    <property type="entry name" value="Ankyrin_rpt-contain_sf"/>
</dbReference>
<accession>A0A135LF54</accession>
<evidence type="ECO:0000256" key="2">
    <source>
        <dbReference type="PROSITE-ProRule" id="PRU00023"/>
    </source>
</evidence>
<dbReference type="GeneID" id="63704458"/>
<dbReference type="EMBL" id="LHQR01000065">
    <property type="protein sequence ID" value="KXG47575.1"/>
    <property type="molecule type" value="Genomic_DNA"/>
</dbReference>
<dbReference type="InterPro" id="IPR002110">
    <property type="entry name" value="Ankyrin_rpt"/>
</dbReference>
<dbReference type="STRING" id="5078.A0A135LF54"/>
<name>A0A135LF54_PENPA</name>
<proteinExistence type="predicted"/>
<evidence type="ECO:0000313" key="6">
    <source>
        <dbReference type="Proteomes" id="UP000070168"/>
    </source>
</evidence>
<keyword evidence="2" id="KW-0040">ANK repeat</keyword>
<evidence type="ECO:0000259" key="4">
    <source>
        <dbReference type="PROSITE" id="PS50837"/>
    </source>
</evidence>
<dbReference type="PANTHER" id="PTHR10039:SF16">
    <property type="entry name" value="GPI INOSITOL-DEACYLASE"/>
    <property type="match status" value="1"/>
</dbReference>
<dbReference type="OMA" id="MVGKACL"/>
<protein>
    <submittedName>
        <fullName evidence="5">NACHT nucleoside triphosphatase</fullName>
    </submittedName>
</protein>
<dbReference type="InterPro" id="IPR027417">
    <property type="entry name" value="P-loop_NTPase"/>
</dbReference>
<dbReference type="SUPFAM" id="SSF52540">
    <property type="entry name" value="P-loop containing nucleoside triphosphate hydrolases"/>
    <property type="match status" value="1"/>
</dbReference>
<dbReference type="Proteomes" id="UP000070168">
    <property type="component" value="Unassembled WGS sequence"/>
</dbReference>
<dbReference type="RefSeq" id="XP_040646111.1">
    <property type="nucleotide sequence ID" value="XM_040789158.1"/>
</dbReference>
<dbReference type="Pfam" id="PF12796">
    <property type="entry name" value="Ank_2"/>
    <property type="match status" value="1"/>
</dbReference>
<feature type="repeat" description="ANK" evidence="2">
    <location>
        <begin position="967"/>
        <end position="996"/>
    </location>
</feature>
<keyword evidence="6" id="KW-1185">Reference proteome</keyword>
<keyword evidence="1" id="KW-0677">Repeat</keyword>
<dbReference type="SUPFAM" id="SSF48403">
    <property type="entry name" value="Ankyrin repeat"/>
    <property type="match status" value="1"/>
</dbReference>
<dbReference type="PROSITE" id="PS50088">
    <property type="entry name" value="ANK_REPEAT"/>
    <property type="match status" value="1"/>
</dbReference>
<gene>
    <name evidence="5" type="ORF">PGRI_014450</name>
</gene>
<dbReference type="OrthoDB" id="7464126at2759"/>
<feature type="domain" description="NACHT" evidence="4">
    <location>
        <begin position="376"/>
        <end position="529"/>
    </location>
</feature>
<dbReference type="InterPro" id="IPR056884">
    <property type="entry name" value="NPHP3-like_N"/>
</dbReference>
<dbReference type="Pfam" id="PF24883">
    <property type="entry name" value="NPHP3_N"/>
    <property type="match status" value="1"/>
</dbReference>
<comment type="caution">
    <text evidence="5">The sequence shown here is derived from an EMBL/GenBank/DDBJ whole genome shotgun (WGS) entry which is preliminary data.</text>
</comment>
<dbReference type="Gene3D" id="3.40.50.300">
    <property type="entry name" value="P-loop containing nucleotide triphosphate hydrolases"/>
    <property type="match status" value="1"/>
</dbReference>
<dbReference type="InterPro" id="IPR007111">
    <property type="entry name" value="NACHT_NTPase"/>
</dbReference>
<dbReference type="SMART" id="SM00248">
    <property type="entry name" value="ANK"/>
    <property type="match status" value="4"/>
</dbReference>
<evidence type="ECO:0000313" key="5">
    <source>
        <dbReference type="EMBL" id="KXG47575.1"/>
    </source>
</evidence>
<organism evidence="5 6">
    <name type="scientific">Penicillium patulum</name>
    <name type="common">Penicillium griseofulvum</name>
    <dbReference type="NCBI Taxonomy" id="5078"/>
    <lineage>
        <taxon>Eukaryota</taxon>
        <taxon>Fungi</taxon>
        <taxon>Dikarya</taxon>
        <taxon>Ascomycota</taxon>
        <taxon>Pezizomycotina</taxon>
        <taxon>Eurotiomycetes</taxon>
        <taxon>Eurotiomycetidae</taxon>
        <taxon>Eurotiales</taxon>
        <taxon>Aspergillaceae</taxon>
        <taxon>Penicillium</taxon>
    </lineage>
</organism>
<reference evidence="5 6" key="1">
    <citation type="journal article" date="2016" name="BMC Genomics">
        <title>Genome sequencing and secondary metabolism of the postharvest pathogen Penicillium griseofulvum.</title>
        <authorList>
            <person name="Banani H."/>
            <person name="Marcet-Houben M."/>
            <person name="Ballester A.R."/>
            <person name="Abbruscato P."/>
            <person name="Gonzalez-Candelas L."/>
            <person name="Gabaldon T."/>
            <person name="Spadaro D."/>
        </authorList>
    </citation>
    <scope>NUCLEOTIDE SEQUENCE [LARGE SCALE GENOMIC DNA]</scope>
    <source>
        <strain evidence="5 6">PG3</strain>
    </source>
</reference>
<feature type="region of interest" description="Disordered" evidence="3">
    <location>
        <begin position="14"/>
        <end position="79"/>
    </location>
</feature>
<sequence length="1056" mass="118026">MSCCNPFIGLKGKFSKKKFSQDAPKQPSKPENVNKSPVKGSSGQSADATSTQEKAPSSQHPEKEPSAQQGSPDKDRWKDAFNRMPSEKQSILKDMGFDNLKSGSMESSINSLASEAKKKQEECEEKFWHVNVGGEKIVLREYTTSIVGWLTKAGDIAVQFAPPQASLPWDLVKSLMQIPVNESDQMGALLATAEKVIRIISRGQVYETIHLPKDPNANLSLVQSNLDTALVGMYASALDLLAESQKLLAANTGRRILEAIVNPGKATGSLAALIEQEEEIIKDVNACESQRSSDSDKLTHEMLHTLEAPIARVDEGVSSLLKYVDEKERIELLEWISAVPFGKHHYTVQEARTPGTGEWLLKHKHFGDWKAKRSSTLFWLQGNPGTGKTYLTSTVIDWVRDQPSKGNDEGFAFFYCGRDEKHTQPLTILQSFVRQLSTTRSNPASMQAKLQASCKEAREEGTNFRFGQCKDQILASLDIYQRTTLVIDALDECDPASRDELIEALQLFMAESKPVVRIFISSRPDPSIENLLNSSPNVGIRADDNQGDIEKFLHDKMNRLAKINKSLEDLKTDIIAKLLERCQGMFQWADMQIHQIAKCKSRRDVFDLLEHLPEGLEKTYDEVWRQIESQGKYDQLFVKRALRWVMSASKPLSSVELLAALRVGPEGDLLPKLDTVDEQGLLSVCNNFLVVDPQLDVWRFPHLSVREYLEGKKDWSTAHAHYHAASVCLSYMINKYEHDDSEFDAKLEAEFKVESKAPGNTDSPLKPVESDDGFHTLHPFHAYMRHCWPHHVNGAKDVEMAKLGSLLKTFLGSPNQSSVQYRRWYPKARNDLELHGRCNIPYPKHYLTWNAIHALKPTDAAIFAMCCFSLDSIVGDWWENEAIDISRTNDFNNNLLEIAAMMGSLPICEKFVQMLVDKGTDTNARSEFINKALLSASFGGHEKVLQMLLDRIAELNTEGQAHHVLGNALQRAASCGHVGAVQMLLDRGVDVNAGNSKEGNALRSAAMIGNEKVVRILLDRGAHDNHPEGFFPDAMMAAQVGCNPKVVQMLEDQGFN</sequence>
<dbReference type="Gene3D" id="1.25.40.20">
    <property type="entry name" value="Ankyrin repeat-containing domain"/>
    <property type="match status" value="1"/>
</dbReference>